<accession>A0A8J7GDB5</accession>
<dbReference type="Pfam" id="PF08843">
    <property type="entry name" value="AbiEii"/>
    <property type="match status" value="1"/>
</dbReference>
<name>A0A8J7GDB5_9ACTN</name>
<keyword evidence="2" id="KW-1185">Reference proteome</keyword>
<comment type="caution">
    <text evidence="1">The sequence shown here is derived from an EMBL/GenBank/DDBJ whole genome shotgun (WGS) entry which is preliminary data.</text>
</comment>
<gene>
    <name evidence="1" type="ORF">IW245_002733</name>
</gene>
<dbReference type="EMBL" id="JADOUF010000001">
    <property type="protein sequence ID" value="MBG6136539.1"/>
    <property type="molecule type" value="Genomic_DNA"/>
</dbReference>
<evidence type="ECO:0000313" key="1">
    <source>
        <dbReference type="EMBL" id="MBG6136539.1"/>
    </source>
</evidence>
<dbReference type="Gene3D" id="3.30.460.40">
    <property type="match status" value="1"/>
</dbReference>
<protein>
    <recommendedName>
        <fullName evidence="3">Nucleotidyltransferase AbiEii toxin of type IV toxin-antitoxin system</fullName>
    </recommendedName>
</protein>
<dbReference type="InterPro" id="IPR014942">
    <property type="entry name" value="AbiEii"/>
</dbReference>
<dbReference type="AlphaFoldDB" id="A0A8J7GDB5"/>
<dbReference type="InterPro" id="IPR043519">
    <property type="entry name" value="NT_sf"/>
</dbReference>
<evidence type="ECO:0008006" key="3">
    <source>
        <dbReference type="Google" id="ProtNLM"/>
    </source>
</evidence>
<reference evidence="1" key="1">
    <citation type="submission" date="2020-11" db="EMBL/GenBank/DDBJ databases">
        <title>Sequencing the genomes of 1000 actinobacteria strains.</title>
        <authorList>
            <person name="Klenk H.-P."/>
        </authorList>
    </citation>
    <scope>NUCLEOTIDE SEQUENCE</scope>
    <source>
        <strain evidence="1">DSM 45356</strain>
    </source>
</reference>
<proteinExistence type="predicted"/>
<evidence type="ECO:0000313" key="2">
    <source>
        <dbReference type="Proteomes" id="UP000622552"/>
    </source>
</evidence>
<dbReference type="Proteomes" id="UP000622552">
    <property type="component" value="Unassembled WGS sequence"/>
</dbReference>
<sequence>MASIALTAIGPLGFALGGGNALMIHGLIDRPTHDVDLMVDEEGAVAAAVEAVETALRDAGLTVERLERETNLSDWFEGFELELADWAVTDPSDGQVMQLQIAHIGRRRDTVTMDVGPVLALEDALGSKVCALAGRAELRDYFDVAAALGRFSVDELIALARDLDPGLGDEDFADIGDRLDATDDEDFVEEFGLAAADIAALRARFTAWPRA</sequence>
<dbReference type="RefSeq" id="WP_197003502.1">
    <property type="nucleotide sequence ID" value="NZ_BONS01000015.1"/>
</dbReference>
<dbReference type="SUPFAM" id="SSF81301">
    <property type="entry name" value="Nucleotidyltransferase"/>
    <property type="match status" value="1"/>
</dbReference>
<organism evidence="1 2">
    <name type="scientific">Longispora fulva</name>
    <dbReference type="NCBI Taxonomy" id="619741"/>
    <lineage>
        <taxon>Bacteria</taxon>
        <taxon>Bacillati</taxon>
        <taxon>Actinomycetota</taxon>
        <taxon>Actinomycetes</taxon>
        <taxon>Micromonosporales</taxon>
        <taxon>Micromonosporaceae</taxon>
        <taxon>Longispora</taxon>
    </lineage>
</organism>